<evidence type="ECO:0000256" key="1">
    <source>
        <dbReference type="SAM" id="SignalP"/>
    </source>
</evidence>
<dbReference type="Gene3D" id="2.160.10.10">
    <property type="entry name" value="Hexapeptide repeat proteins"/>
    <property type="match status" value="1"/>
</dbReference>
<dbReference type="PANTHER" id="PTHR42883:SF2">
    <property type="entry name" value="THYMIDYLYLTRANSFERASE"/>
    <property type="match status" value="1"/>
</dbReference>
<feature type="chain" id="PRO_5025635241" description="Bifunctional GlmU protein" evidence="1">
    <location>
        <begin position="20"/>
        <end position="348"/>
    </location>
</feature>
<gene>
    <name evidence="2" type="ORF">AaE_002729</name>
</gene>
<dbReference type="Pfam" id="PF00132">
    <property type="entry name" value="Hexapep"/>
    <property type="match status" value="1"/>
</dbReference>
<comment type="caution">
    <text evidence="2">The sequence shown here is derived from an EMBL/GenBank/DDBJ whole genome shotgun (WGS) entry which is preliminary data.</text>
</comment>
<accession>A0A6A5ATU4</accession>
<feature type="signal peptide" evidence="1">
    <location>
        <begin position="1"/>
        <end position="19"/>
    </location>
</feature>
<reference evidence="2 3" key="1">
    <citation type="submission" date="2019-06" db="EMBL/GenBank/DDBJ databases">
        <title>Genomics analysis of Aphanomyces spp. identifies a new class of oomycete effector associated with host adaptation.</title>
        <authorList>
            <person name="Gaulin E."/>
        </authorList>
    </citation>
    <scope>NUCLEOTIDE SEQUENCE [LARGE SCALE GENOMIC DNA]</scope>
    <source>
        <strain evidence="2 3">E</strain>
    </source>
</reference>
<protein>
    <recommendedName>
        <fullName evidence="4">Bifunctional GlmU protein</fullName>
    </recommendedName>
</protein>
<dbReference type="SUPFAM" id="SSF51161">
    <property type="entry name" value="Trimeric LpxA-like enzymes"/>
    <property type="match status" value="1"/>
</dbReference>
<sequence>MLSMSAWLPLLASLVTCTATIYYVYQVCAADSESTQKNDRPASREVRCTTQRRVKVSSLAQADVPDVLRPSYYFRHIRDFKHYDLFQNSTNVFDVLDRLHGYVERWLDGYTPDKSMTTVVTPCKVGEVSLTCSDVSVTNACTILNYSTTSRRRLCLDEGVRIMGGIFDVTDGSIFLGKNVVVEPNVYIKGPAIIGDDTVLRFGAYLRGDVVTGNNCVIRCEIKHAVIMDKAELGHPGYCGDSLIGYKGHFANQVSTANLALLATSSQVVTVNGVAYDTGRRKIGVVLGDESQLGCNVATDPCTLIGVHTAVYPLTRLNKGVYGPNEIIKNKPLEHGIVERCQVRPAAE</sequence>
<dbReference type="PANTHER" id="PTHR42883">
    <property type="entry name" value="GLUCOSE-1-PHOSPHATE THYMIDYLTRANSFERASE"/>
    <property type="match status" value="1"/>
</dbReference>
<keyword evidence="1" id="KW-0732">Signal</keyword>
<dbReference type="VEuPathDB" id="FungiDB:H257_06220"/>
<dbReference type="InterPro" id="IPR001451">
    <property type="entry name" value="Hexapep"/>
</dbReference>
<proteinExistence type="predicted"/>
<evidence type="ECO:0000313" key="2">
    <source>
        <dbReference type="EMBL" id="KAF0769051.1"/>
    </source>
</evidence>
<dbReference type="EMBL" id="VJMI01005549">
    <property type="protein sequence ID" value="KAF0769051.1"/>
    <property type="molecule type" value="Genomic_DNA"/>
</dbReference>
<dbReference type="Proteomes" id="UP000469452">
    <property type="component" value="Unassembled WGS sequence"/>
</dbReference>
<evidence type="ECO:0008006" key="4">
    <source>
        <dbReference type="Google" id="ProtNLM"/>
    </source>
</evidence>
<dbReference type="InterPro" id="IPR011004">
    <property type="entry name" value="Trimer_LpxA-like_sf"/>
</dbReference>
<organism evidence="2 3">
    <name type="scientific">Aphanomyces astaci</name>
    <name type="common">Crayfish plague agent</name>
    <dbReference type="NCBI Taxonomy" id="112090"/>
    <lineage>
        <taxon>Eukaryota</taxon>
        <taxon>Sar</taxon>
        <taxon>Stramenopiles</taxon>
        <taxon>Oomycota</taxon>
        <taxon>Saprolegniomycetes</taxon>
        <taxon>Saprolegniales</taxon>
        <taxon>Verrucalvaceae</taxon>
        <taxon>Aphanomyces</taxon>
    </lineage>
</organism>
<dbReference type="AlphaFoldDB" id="A0A6A5ATU4"/>
<evidence type="ECO:0000313" key="3">
    <source>
        <dbReference type="Proteomes" id="UP000469452"/>
    </source>
</evidence>
<name>A0A6A5ATU4_APHAT</name>